<dbReference type="WBParaSite" id="PS1159_v2.g22457.t1">
    <property type="protein sequence ID" value="PS1159_v2.g22457.t1"/>
    <property type="gene ID" value="PS1159_v2.g22457"/>
</dbReference>
<organism evidence="1 2">
    <name type="scientific">Panagrolaimus sp. PS1159</name>
    <dbReference type="NCBI Taxonomy" id="55785"/>
    <lineage>
        <taxon>Eukaryota</taxon>
        <taxon>Metazoa</taxon>
        <taxon>Ecdysozoa</taxon>
        <taxon>Nematoda</taxon>
        <taxon>Chromadorea</taxon>
        <taxon>Rhabditida</taxon>
        <taxon>Tylenchina</taxon>
        <taxon>Panagrolaimomorpha</taxon>
        <taxon>Panagrolaimoidea</taxon>
        <taxon>Panagrolaimidae</taxon>
        <taxon>Panagrolaimus</taxon>
    </lineage>
</organism>
<evidence type="ECO:0000313" key="2">
    <source>
        <dbReference type="WBParaSite" id="PS1159_v2.g22457.t1"/>
    </source>
</evidence>
<dbReference type="Proteomes" id="UP000887580">
    <property type="component" value="Unplaced"/>
</dbReference>
<protein>
    <submittedName>
        <fullName evidence="2">Sulfotransferase domain-containing protein</fullName>
    </submittedName>
</protein>
<evidence type="ECO:0000313" key="1">
    <source>
        <dbReference type="Proteomes" id="UP000887580"/>
    </source>
</evidence>
<proteinExistence type="predicted"/>
<reference evidence="2" key="1">
    <citation type="submission" date="2022-11" db="UniProtKB">
        <authorList>
            <consortium name="WormBaseParasite"/>
        </authorList>
    </citation>
    <scope>IDENTIFICATION</scope>
</reference>
<accession>A0AC35FZD0</accession>
<name>A0AC35FZD0_9BILA</name>
<sequence length="322" mass="37710">MECTRVKLALTCLGLITIVLIQILYISSKLGVNCDIKDVFFKYEIGKNFKSSEILPAKVERERQLPDALIIGVRKGGTRALLDAMALHPQIKAARREVHFFDQNETYSLGIEWYRQQMPFSHSGQLTIEKTPAYFASSITPSRVYQLNKNMKIIIILRDPVIRTISDFTQVLYTKLERNKTQPIFENVAFLPNSKKINIDFKPIRNSLYYLHLKNWLQYFPLENFLFLNGEKFVINPLTELKKVEHFFNLSNAITDDQLFYNPIKGFYCFRRKEKHNARCLGSSKGRAHVPISAITKEHLSKNFQPYNEKFFKLINQRFNWI</sequence>